<dbReference type="InterPro" id="IPR009038">
    <property type="entry name" value="GOLD_dom"/>
</dbReference>
<evidence type="ECO:0000313" key="5">
    <source>
        <dbReference type="EMBL" id="CDG67388.1"/>
    </source>
</evidence>
<keyword evidence="1" id="KW-0007">Acetylation</keyword>
<gene>
    <name evidence="5" type="primary">ACBD3</name>
</gene>
<dbReference type="InterPro" id="IPR052269">
    <property type="entry name" value="Golgi-PI4KB_interaction"/>
</dbReference>
<keyword evidence="2" id="KW-0175">Coiled coil</keyword>
<dbReference type="InterPro" id="IPR036598">
    <property type="entry name" value="GOLD_dom_sf"/>
</dbReference>
<dbReference type="GO" id="GO:0000139">
    <property type="term" value="C:Golgi membrane"/>
    <property type="evidence" value="ECO:0007669"/>
    <property type="project" value="TreeGrafter"/>
</dbReference>
<evidence type="ECO:0000259" key="3">
    <source>
        <dbReference type="PROSITE" id="PS50866"/>
    </source>
</evidence>
<dbReference type="FunFam" id="2.60.120.680:FF:000005">
    <property type="entry name" value="Golgi resident protein GCP60"/>
    <property type="match status" value="1"/>
</dbReference>
<dbReference type="Pfam" id="PF13897">
    <property type="entry name" value="GOLD_2"/>
    <property type="match status" value="2"/>
</dbReference>
<proteinExistence type="evidence at transcript level"/>
<evidence type="ECO:0000256" key="1">
    <source>
        <dbReference type="ARBA" id="ARBA00022990"/>
    </source>
</evidence>
<organism evidence="5">
    <name type="scientific">Hydra vulgaris</name>
    <name type="common">Hydra</name>
    <name type="synonym">Hydra attenuata</name>
    <dbReference type="NCBI Taxonomy" id="6087"/>
    <lineage>
        <taxon>Eukaryota</taxon>
        <taxon>Metazoa</taxon>
        <taxon>Cnidaria</taxon>
        <taxon>Hydrozoa</taxon>
        <taxon>Hydroidolina</taxon>
        <taxon>Anthoathecata</taxon>
        <taxon>Aplanulata</taxon>
        <taxon>Hydridae</taxon>
        <taxon>Hydra</taxon>
    </lineage>
</organism>
<dbReference type="AlphaFoldDB" id="T2M509"/>
<dbReference type="PANTHER" id="PTHR22973">
    <property type="entry name" value="LD35087P"/>
    <property type="match status" value="1"/>
</dbReference>
<feature type="domain" description="GOLD" evidence="3">
    <location>
        <begin position="245"/>
        <end position="386"/>
    </location>
</feature>
<dbReference type="PROSITE" id="PS50866">
    <property type="entry name" value="GOLD"/>
    <property type="match status" value="1"/>
</dbReference>
<dbReference type="Pfam" id="PF00887">
    <property type="entry name" value="ACBP"/>
    <property type="match status" value="1"/>
</dbReference>
<dbReference type="PANTHER" id="PTHR22973:SF12">
    <property type="entry name" value="LD35087P"/>
    <property type="match status" value="1"/>
</dbReference>
<dbReference type="PROSITE" id="PS51228">
    <property type="entry name" value="ACB_2"/>
    <property type="match status" value="1"/>
</dbReference>
<dbReference type="InterPro" id="IPR000582">
    <property type="entry name" value="Acyl-CoA-binding_protein"/>
</dbReference>
<sequence length="388" mass="44726">MAAEAAEQTEKPAVQSYYNGDLTIELNTSDLNKSSVTPSKEEIYKLGFSLNDLYKLSLLFYKKDADTLLIPYADKVQLVALWKQVTCGKFDESKSPDIGYFDVIGNDRKKAWEGLGDLSVDDAKKSFISILESKTANFIPFIEMKKREIEVEIEKKRLEREERAKKEEEIRRRNEEEERIRREEAERIKLALQAEKLAIEEKKKKEEEEALEKNQLLESSPKFLSSKIVGNSTGKSMAQASLWTRPKLQEFITHVKRDANSVLVIGRGETVTIRVPTHENGSCLFWEFATEFYDIGFGVYFEWTSGDNSTAEETLKKHLVVHENENNDEVILKASTDEVLPVLRRNSHEEVIVGSHLYPGQGIYLLKFDNSYSLLRSKSLYYRVYYTK</sequence>
<accession>T2M509</accession>
<name>T2M509_HYDVU</name>
<dbReference type="InterPro" id="IPR014352">
    <property type="entry name" value="FERM/acyl-CoA-bd_prot_sf"/>
</dbReference>
<dbReference type="OrthoDB" id="6020879at2759"/>
<protein>
    <submittedName>
        <fullName evidence="5">Golgi resident protein GCP60</fullName>
    </submittedName>
</protein>
<dbReference type="Gene3D" id="1.20.80.10">
    <property type="match status" value="1"/>
</dbReference>
<dbReference type="InterPro" id="IPR035984">
    <property type="entry name" value="Acyl-CoA-binding_sf"/>
</dbReference>
<dbReference type="Gene3D" id="2.60.120.680">
    <property type="entry name" value="GOLD domain"/>
    <property type="match status" value="1"/>
</dbReference>
<feature type="coiled-coil region" evidence="2">
    <location>
        <begin position="141"/>
        <end position="219"/>
    </location>
</feature>
<reference evidence="5" key="1">
    <citation type="journal article" date="2013" name="Genome Biol. Evol.">
        <title>Punctuated emergences of genetic and phenotypic innovations in eumetazoan, bilaterian, euteleostome, and hominidae ancestors.</title>
        <authorList>
            <person name="Wenger Y."/>
            <person name="Galliot B."/>
        </authorList>
    </citation>
    <scope>NUCLEOTIDE SEQUENCE</scope>
    <source>
        <tissue evidence="5">Whole animals</tissue>
    </source>
</reference>
<dbReference type="SUPFAM" id="SSF101576">
    <property type="entry name" value="Supernatant protein factor (SPF), C-terminal domain"/>
    <property type="match status" value="1"/>
</dbReference>
<evidence type="ECO:0000256" key="2">
    <source>
        <dbReference type="SAM" id="Coils"/>
    </source>
</evidence>
<dbReference type="GO" id="GO:0000062">
    <property type="term" value="F:fatty-acyl-CoA binding"/>
    <property type="evidence" value="ECO:0007669"/>
    <property type="project" value="InterPro"/>
</dbReference>
<dbReference type="SUPFAM" id="SSF47027">
    <property type="entry name" value="Acyl-CoA binding protein"/>
    <property type="match status" value="1"/>
</dbReference>
<dbReference type="EMBL" id="HAAD01001156">
    <property type="protein sequence ID" value="CDG67388.1"/>
    <property type="molecule type" value="mRNA"/>
</dbReference>
<evidence type="ECO:0000259" key="4">
    <source>
        <dbReference type="PROSITE" id="PS51228"/>
    </source>
</evidence>
<feature type="domain" description="ACB" evidence="4">
    <location>
        <begin position="50"/>
        <end position="140"/>
    </location>
</feature>